<keyword evidence="2 4" id="KW-0472">Membrane</keyword>
<evidence type="ECO:0000313" key="5">
    <source>
        <dbReference type="EMBL" id="GMN44503.1"/>
    </source>
</evidence>
<dbReference type="GO" id="GO:0005886">
    <property type="term" value="C:plasma membrane"/>
    <property type="evidence" value="ECO:0007669"/>
    <property type="project" value="TreeGrafter"/>
</dbReference>
<sequence>METEKINHQPSSTDPLPPQQGYVRRDEESLSAQELYKKKRKKRLACVTSFLVLLAIAIIVYLIVATRYKTPRFRLKAASFSTFEVGNSTNPSFNLVMNARFSIKNRNFGRYKYDSGVVVFEYRGMAVGQAYIDDARVRARTTKKVNAMVVLNSGGLIGGDAVFDELGSDIGAGVLELRSRSELEGKIEVVRVIKKEKYARLNCTMDVQIATQSVQNLICE</sequence>
<gene>
    <name evidence="5" type="ORF">TIFTF001_013700</name>
</gene>
<evidence type="ECO:0008006" key="7">
    <source>
        <dbReference type="Google" id="ProtNLM"/>
    </source>
</evidence>
<dbReference type="PANTHER" id="PTHR31234:SF2">
    <property type="entry name" value="OS05G0199100 PROTEIN"/>
    <property type="match status" value="1"/>
</dbReference>
<dbReference type="AlphaFoldDB" id="A0AA88AES2"/>
<name>A0AA88AES2_FICCA</name>
<accession>A0AA88AES2</accession>
<dbReference type="PANTHER" id="PTHR31234">
    <property type="entry name" value="LATE EMBRYOGENESIS ABUNDANT (LEA) HYDROXYPROLINE-RICH GLYCOPROTEIN FAMILY"/>
    <property type="match status" value="1"/>
</dbReference>
<evidence type="ECO:0000256" key="2">
    <source>
        <dbReference type="ARBA" id="ARBA00023136"/>
    </source>
</evidence>
<protein>
    <recommendedName>
        <fullName evidence="7">Late embryogenesis abundant protein LEA-2 subgroup domain-containing protein</fullName>
    </recommendedName>
</protein>
<comment type="caution">
    <text evidence="5">The sequence shown here is derived from an EMBL/GenBank/DDBJ whole genome shotgun (WGS) entry which is preliminary data.</text>
</comment>
<dbReference type="Proteomes" id="UP001187192">
    <property type="component" value="Unassembled WGS sequence"/>
</dbReference>
<evidence type="ECO:0000256" key="3">
    <source>
        <dbReference type="SAM" id="MobiDB-lite"/>
    </source>
</evidence>
<dbReference type="InterPro" id="IPR044839">
    <property type="entry name" value="NDR1-like"/>
</dbReference>
<dbReference type="GO" id="GO:0098542">
    <property type="term" value="P:defense response to other organism"/>
    <property type="evidence" value="ECO:0007669"/>
    <property type="project" value="InterPro"/>
</dbReference>
<proteinExistence type="predicted"/>
<organism evidence="5 6">
    <name type="scientific">Ficus carica</name>
    <name type="common">Common fig</name>
    <dbReference type="NCBI Taxonomy" id="3494"/>
    <lineage>
        <taxon>Eukaryota</taxon>
        <taxon>Viridiplantae</taxon>
        <taxon>Streptophyta</taxon>
        <taxon>Embryophyta</taxon>
        <taxon>Tracheophyta</taxon>
        <taxon>Spermatophyta</taxon>
        <taxon>Magnoliopsida</taxon>
        <taxon>eudicotyledons</taxon>
        <taxon>Gunneridae</taxon>
        <taxon>Pentapetalae</taxon>
        <taxon>rosids</taxon>
        <taxon>fabids</taxon>
        <taxon>Rosales</taxon>
        <taxon>Moraceae</taxon>
        <taxon>Ficeae</taxon>
        <taxon>Ficus</taxon>
    </lineage>
</organism>
<keyword evidence="4" id="KW-0812">Transmembrane</keyword>
<keyword evidence="6" id="KW-1185">Reference proteome</keyword>
<evidence type="ECO:0000256" key="1">
    <source>
        <dbReference type="ARBA" id="ARBA00004370"/>
    </source>
</evidence>
<feature type="transmembrane region" description="Helical" evidence="4">
    <location>
        <begin position="44"/>
        <end position="64"/>
    </location>
</feature>
<evidence type="ECO:0000256" key="4">
    <source>
        <dbReference type="SAM" id="Phobius"/>
    </source>
</evidence>
<reference evidence="5" key="1">
    <citation type="submission" date="2023-07" db="EMBL/GenBank/DDBJ databases">
        <title>draft genome sequence of fig (Ficus carica).</title>
        <authorList>
            <person name="Takahashi T."/>
            <person name="Nishimura K."/>
        </authorList>
    </citation>
    <scope>NUCLEOTIDE SEQUENCE</scope>
</reference>
<keyword evidence="4" id="KW-1133">Transmembrane helix</keyword>
<comment type="subcellular location">
    <subcellularLocation>
        <location evidence="1">Membrane</location>
    </subcellularLocation>
</comment>
<dbReference type="EMBL" id="BTGU01000018">
    <property type="protein sequence ID" value="GMN44503.1"/>
    <property type="molecule type" value="Genomic_DNA"/>
</dbReference>
<feature type="region of interest" description="Disordered" evidence="3">
    <location>
        <begin position="1"/>
        <end position="23"/>
    </location>
</feature>
<evidence type="ECO:0000313" key="6">
    <source>
        <dbReference type="Proteomes" id="UP001187192"/>
    </source>
</evidence>